<dbReference type="InterPro" id="IPR028281">
    <property type="entry name" value="Sirohaem_synthase_central"/>
</dbReference>
<dbReference type="InterPro" id="IPR035996">
    <property type="entry name" value="4pyrrol_Methylase_sf"/>
</dbReference>
<dbReference type="GO" id="GO:0051266">
    <property type="term" value="F:sirohydrochlorin ferrochelatase activity"/>
    <property type="evidence" value="ECO:0007669"/>
    <property type="project" value="UniProtKB-EC"/>
</dbReference>
<comment type="caution">
    <text evidence="1">The sequence shown here is derived from an EMBL/GenBank/DDBJ whole genome shotgun (WGS) entry which is preliminary data.</text>
</comment>
<dbReference type="PIRSF" id="PIRSF036426">
    <property type="entry name" value="Sirohaem_synth"/>
    <property type="match status" value="1"/>
</dbReference>
<proteinExistence type="predicted"/>
<keyword evidence="1" id="KW-0489">Methyltransferase</keyword>
<dbReference type="InterPro" id="IPR000878">
    <property type="entry name" value="4pyrrol_Mease"/>
</dbReference>
<dbReference type="InterPro" id="IPR006366">
    <property type="entry name" value="CobA/CysG_C"/>
</dbReference>
<evidence type="ECO:0000313" key="1">
    <source>
        <dbReference type="EMBL" id="MET1253579.1"/>
    </source>
</evidence>
<dbReference type="GO" id="GO:0043115">
    <property type="term" value="F:precorrin-2 dehydrogenase activity"/>
    <property type="evidence" value="ECO:0007669"/>
    <property type="project" value="UniProtKB-EC"/>
</dbReference>
<dbReference type="EC" id="4.99.1.4" evidence="1"/>
<dbReference type="Pfam" id="PF13241">
    <property type="entry name" value="NAD_binding_7"/>
    <property type="match status" value="1"/>
</dbReference>
<evidence type="ECO:0000313" key="2">
    <source>
        <dbReference type="Proteomes" id="UP001548189"/>
    </source>
</evidence>
<keyword evidence="1" id="KW-0808">Transferase</keyword>
<protein>
    <submittedName>
        <fullName evidence="1">Siroheme synthase CysG</fullName>
        <ecNumber evidence="1">1.3.1.76</ecNumber>
        <ecNumber evidence="1">2.1.1.107</ecNumber>
        <ecNumber evidence="1">4.99.1.4</ecNumber>
    </submittedName>
</protein>
<dbReference type="InterPro" id="IPR050161">
    <property type="entry name" value="Siro_Cobalamin_biosynth"/>
</dbReference>
<dbReference type="Gene3D" id="3.30.950.10">
    <property type="entry name" value="Methyltransferase, Cobalt-precorrin-4 Transmethylase, Domain 2"/>
    <property type="match status" value="1"/>
</dbReference>
<keyword evidence="1" id="KW-0456">Lyase</keyword>
<dbReference type="CDD" id="cd11642">
    <property type="entry name" value="SUMT"/>
    <property type="match status" value="1"/>
</dbReference>
<dbReference type="PANTHER" id="PTHR45790:SF3">
    <property type="entry name" value="S-ADENOSYL-L-METHIONINE-DEPENDENT UROPORPHYRINOGEN III METHYLTRANSFERASE, CHLOROPLASTIC"/>
    <property type="match status" value="1"/>
</dbReference>
<dbReference type="SUPFAM" id="SSF51735">
    <property type="entry name" value="NAD(P)-binding Rossmann-fold domains"/>
    <property type="match status" value="1"/>
</dbReference>
<reference evidence="1 2" key="1">
    <citation type="submission" date="2024-06" db="EMBL/GenBank/DDBJ databases">
        <authorList>
            <person name="Li F."/>
        </authorList>
    </citation>
    <scope>NUCLEOTIDE SEQUENCE [LARGE SCALE GENOMIC DNA]</scope>
    <source>
        <strain evidence="1 2">GXAS 311</strain>
    </source>
</reference>
<dbReference type="NCBIfam" id="NF007922">
    <property type="entry name" value="PRK10637.1"/>
    <property type="match status" value="1"/>
</dbReference>
<dbReference type="EMBL" id="JBEVCJ010000001">
    <property type="protein sequence ID" value="MET1253579.1"/>
    <property type="molecule type" value="Genomic_DNA"/>
</dbReference>
<dbReference type="EC" id="2.1.1.107" evidence="1"/>
<dbReference type="InterPro" id="IPR003043">
    <property type="entry name" value="Uropor_MeTrfase_CS"/>
</dbReference>
<dbReference type="GO" id="GO:0004851">
    <property type="term" value="F:uroporphyrin-III C-methyltransferase activity"/>
    <property type="evidence" value="ECO:0007669"/>
    <property type="project" value="UniProtKB-EC"/>
</dbReference>
<keyword evidence="1" id="KW-0560">Oxidoreductase</keyword>
<dbReference type="PROSITE" id="PS00840">
    <property type="entry name" value="SUMT_2"/>
    <property type="match status" value="1"/>
</dbReference>
<dbReference type="Pfam" id="PF14824">
    <property type="entry name" value="Sirohm_synth_M"/>
    <property type="match status" value="1"/>
</dbReference>
<dbReference type="NCBIfam" id="TIGR01469">
    <property type="entry name" value="cobA_cysG_Cterm"/>
    <property type="match status" value="1"/>
</dbReference>
<dbReference type="SUPFAM" id="SSF75615">
    <property type="entry name" value="Siroheme synthase middle domains-like"/>
    <property type="match status" value="1"/>
</dbReference>
<gene>
    <name evidence="1" type="primary">cysG</name>
    <name evidence="1" type="ORF">ABVT43_00415</name>
</gene>
<keyword evidence="2" id="KW-1185">Reference proteome</keyword>
<accession>A0ABV2BNQ6</accession>
<dbReference type="Pfam" id="PF00590">
    <property type="entry name" value="TP_methylase"/>
    <property type="match status" value="1"/>
</dbReference>
<dbReference type="SUPFAM" id="SSF53790">
    <property type="entry name" value="Tetrapyrrole methylase"/>
    <property type="match status" value="1"/>
</dbReference>
<dbReference type="GO" id="GO:0032259">
    <property type="term" value="P:methylation"/>
    <property type="evidence" value="ECO:0007669"/>
    <property type="project" value="UniProtKB-KW"/>
</dbReference>
<dbReference type="Gene3D" id="3.30.160.110">
    <property type="entry name" value="Siroheme synthase, domain 2"/>
    <property type="match status" value="1"/>
</dbReference>
<dbReference type="EC" id="1.3.1.76" evidence="1"/>
<name>A0ABV2BNQ6_9GAMM</name>
<dbReference type="PROSITE" id="PS00839">
    <property type="entry name" value="SUMT_1"/>
    <property type="match status" value="1"/>
</dbReference>
<organism evidence="1 2">
    <name type="scientific">Aliikangiella maris</name>
    <dbReference type="NCBI Taxonomy" id="3162458"/>
    <lineage>
        <taxon>Bacteria</taxon>
        <taxon>Pseudomonadati</taxon>
        <taxon>Pseudomonadota</taxon>
        <taxon>Gammaproteobacteria</taxon>
        <taxon>Oceanospirillales</taxon>
        <taxon>Pleioneaceae</taxon>
        <taxon>Aliikangiella</taxon>
    </lineage>
</organism>
<dbReference type="InterPro" id="IPR012409">
    <property type="entry name" value="Sirohaem_synth"/>
</dbReference>
<sequence length="475" mass="52442">MDYLPITVQMQGRRCLIVGGGEVAARKLKHLLKAQSQVVMLSPCFSTEVKEIALKHADSVALIGETFVPEIIKDFYLVVAATDDKFVNRQVSIAAQKQNIWVNVVDDLELSTFIMPAVIDRSPLLIAVSSSGISPVLARKIREKIEWLLPRNLGSLLERLKDLRPKIKARFERFQDKRRFSEWFIESAINDDSVVSGSTESLFDSYQQRYSRTGKVYLVGAGPGAAELLTVKALKILQKADVVLYDALVSEEILDCIRRDATLIFVGKRSSKHFVAQEKTNQLLVDEAQKGLNVVRLKGGDPMIFGRGGEELEYLTRHQVAYEVVPGITAASGCASYSGIPLTHRNYSQSIHFVTAYEKDEGDRVDWQALAKANQTLVFYMGLAKGTKISNKLIANGLSESTTVAVIEKGTTSEQRVILSRLGELPSAVSTQNIQAPALIIVGEVTALATQLHWFNSGELVDARLQYAQVANSAM</sequence>
<dbReference type="InterPro" id="IPR014776">
    <property type="entry name" value="4pyrrole_Mease_sub2"/>
</dbReference>
<dbReference type="Gene3D" id="3.40.50.720">
    <property type="entry name" value="NAD(P)-binding Rossmann-like Domain"/>
    <property type="match status" value="1"/>
</dbReference>
<dbReference type="InterPro" id="IPR014777">
    <property type="entry name" value="4pyrrole_Mease_sub1"/>
</dbReference>
<dbReference type="Gene3D" id="3.40.1010.10">
    <property type="entry name" value="Cobalt-precorrin-4 Transmethylase, Domain 1"/>
    <property type="match status" value="1"/>
</dbReference>
<dbReference type="NCBIfam" id="NF004790">
    <property type="entry name" value="PRK06136.1"/>
    <property type="match status" value="1"/>
</dbReference>
<dbReference type="InterPro" id="IPR036291">
    <property type="entry name" value="NAD(P)-bd_dom_sf"/>
</dbReference>
<dbReference type="PANTHER" id="PTHR45790">
    <property type="entry name" value="SIROHEME SYNTHASE-RELATED"/>
    <property type="match status" value="1"/>
</dbReference>
<dbReference type="Proteomes" id="UP001548189">
    <property type="component" value="Unassembled WGS sequence"/>
</dbReference>
<dbReference type="NCBIfam" id="TIGR01470">
    <property type="entry name" value="cysG_Nterm"/>
    <property type="match status" value="1"/>
</dbReference>
<dbReference type="InterPro" id="IPR006367">
    <property type="entry name" value="Sirohaem_synthase_N"/>
</dbReference>